<protein>
    <submittedName>
        <fullName evidence="2">Putative transcriptional regulator</fullName>
    </submittedName>
</protein>
<dbReference type="EMBL" id="KF998105">
    <property type="protein sequence ID" value="AIK02011.1"/>
    <property type="molecule type" value="Genomic_DNA"/>
</dbReference>
<proteinExistence type="predicted"/>
<sequence length="122" mass="14057">MKTTSEFARDAQKWDDRELGASEDHVEVASMAEMSAFNDALSLQAISIRLQKNLVSDLKSIAESYGIGYQPMVRDLLQRFVIAEKKQALRRELDKLNEREEMHQQEDTVPVDQFIESIRKQA</sequence>
<organism evidence="2">
    <name type="scientific">Enterobacter cloacae</name>
    <dbReference type="NCBI Taxonomy" id="550"/>
    <lineage>
        <taxon>Bacteria</taxon>
        <taxon>Pseudomonadati</taxon>
        <taxon>Pseudomonadota</taxon>
        <taxon>Gammaproteobacteria</taxon>
        <taxon>Enterobacterales</taxon>
        <taxon>Enterobacteriaceae</taxon>
        <taxon>Enterobacter</taxon>
        <taxon>Enterobacter cloacae complex</taxon>
    </lineage>
</organism>
<accession>A0A076U6B8</accession>
<feature type="coiled-coil region" evidence="1">
    <location>
        <begin position="79"/>
        <end position="106"/>
    </location>
</feature>
<evidence type="ECO:0000313" key="2">
    <source>
        <dbReference type="EMBL" id="AIK02011.1"/>
    </source>
</evidence>
<keyword evidence="2" id="KW-0614">Plasmid</keyword>
<dbReference type="AlphaFoldDB" id="A0A076U6B8"/>
<dbReference type="RefSeq" id="WP_015059931.1">
    <property type="nucleotide sequence ID" value="NC_025003.1"/>
</dbReference>
<reference evidence="2" key="1">
    <citation type="journal article" date="2014" name="Antimicrob. Agents Chemother.">
        <title>Resistome Analysis of Enterobacter cloacae CY01, an Extensively Drug-Resistant Strain Producing VIM-1 Metallo-?-Lactamase from China.</title>
        <authorList>
            <person name="Yang L."/>
            <person name="Wu A.W."/>
            <person name="Su D.H."/>
            <person name="Lin Y.P."/>
            <person name="Chen D.Q."/>
            <person name="Qiu Y.R."/>
        </authorList>
    </citation>
    <scope>NUCLEOTIDE SEQUENCE</scope>
    <source>
        <strain evidence="2">CY01</strain>
        <plasmid evidence="2">pCY-MdT</plasmid>
    </source>
</reference>
<name>A0A076U6B8_ENTCL</name>
<evidence type="ECO:0000256" key="1">
    <source>
        <dbReference type="SAM" id="Coils"/>
    </source>
</evidence>
<keyword evidence="1" id="KW-0175">Coiled coil</keyword>
<geneLocation type="plasmid" evidence="2">
    <name>pCY-MdT</name>
</geneLocation>